<feature type="active site" description="O-(5'-phospho-DNA)-serine intermediate" evidence="4">
    <location>
        <position position="10"/>
    </location>
</feature>
<dbReference type="InterPro" id="IPR050639">
    <property type="entry name" value="SSR_resolvase"/>
</dbReference>
<protein>
    <submittedName>
        <fullName evidence="5">Putative resolvase</fullName>
    </submittedName>
</protein>
<gene>
    <name evidence="5" type="ORF">CFBP3840_P200055</name>
</gene>
<dbReference type="CDD" id="cd03767">
    <property type="entry name" value="SR_Res_par"/>
    <property type="match status" value="1"/>
</dbReference>
<organism evidence="5 6">
    <name type="scientific">Pseudomonas syringae</name>
    <dbReference type="NCBI Taxonomy" id="317"/>
    <lineage>
        <taxon>Bacteria</taxon>
        <taxon>Pseudomonadati</taxon>
        <taxon>Pseudomonadota</taxon>
        <taxon>Gammaproteobacteria</taxon>
        <taxon>Pseudomonadales</taxon>
        <taxon>Pseudomonadaceae</taxon>
        <taxon>Pseudomonas</taxon>
    </lineage>
</organism>
<geneLocation type="plasmid" evidence="5">
    <name>PP2</name>
</geneLocation>
<dbReference type="Pfam" id="PF01526">
    <property type="entry name" value="DDE_Tnp_Tn3"/>
    <property type="match status" value="1"/>
</dbReference>
<dbReference type="SUPFAM" id="SSF53041">
    <property type="entry name" value="Resolvase-like"/>
    <property type="match status" value="1"/>
</dbReference>
<keyword evidence="2" id="KW-0238">DNA-binding</keyword>
<dbReference type="PANTHER" id="PTHR30461">
    <property type="entry name" value="DNA-INVERTASE FROM LAMBDOID PROPHAGE"/>
    <property type="match status" value="1"/>
</dbReference>
<evidence type="ECO:0000256" key="4">
    <source>
        <dbReference type="PIRSR" id="PIRSR606118-50"/>
    </source>
</evidence>
<dbReference type="AlphaFoldDB" id="A0A2K4X3L4"/>
<dbReference type="EMBL" id="LT963411">
    <property type="protein sequence ID" value="SOS42885.1"/>
    <property type="molecule type" value="Genomic_DNA"/>
</dbReference>
<sequence length="266" mass="29991">MFIRAYLRASTDDQDASRARDYLETFVSGYGKAIASCYMENASGSHADRPELIRLLKDARRGDVLLVESIDRLSRMDDQAWRSLKTAIDNRGIRIVSVDLPTSHQGMTARSGDEFTDRMLAAINYMMIDMMAAIARKDYQQRRLRQAQGIEKAKASGVYKGRPVDAELRNRVRELLAAGLGSFEQQRYRASGLNLVTAAIVLWNTVYLERSANALRGHSTAVDESLLQYLSPLGWEHINLTGDYLWRSTVKVGGGRFRPLRRLKSA</sequence>
<dbReference type="InterPro" id="IPR036162">
    <property type="entry name" value="Resolvase-like_N_sf"/>
</dbReference>
<dbReference type="GO" id="GO:0000150">
    <property type="term" value="F:DNA strand exchange activity"/>
    <property type="evidence" value="ECO:0007669"/>
    <property type="project" value="InterPro"/>
</dbReference>
<evidence type="ECO:0000256" key="2">
    <source>
        <dbReference type="ARBA" id="ARBA00023125"/>
    </source>
</evidence>
<evidence type="ECO:0000256" key="1">
    <source>
        <dbReference type="ARBA" id="ARBA00022908"/>
    </source>
</evidence>
<dbReference type="GO" id="GO:0015074">
    <property type="term" value="P:DNA integration"/>
    <property type="evidence" value="ECO:0007669"/>
    <property type="project" value="UniProtKB-KW"/>
</dbReference>
<keyword evidence="1" id="KW-0229">DNA integration</keyword>
<evidence type="ECO:0000313" key="6">
    <source>
        <dbReference type="Proteomes" id="UP000238095"/>
    </source>
</evidence>
<keyword evidence="5" id="KW-0614">Plasmid</keyword>
<dbReference type="FunFam" id="3.40.50.1390:FF:000010">
    <property type="entry name" value="Recombinase resolvase family"/>
    <property type="match status" value="1"/>
</dbReference>
<dbReference type="Gene3D" id="3.40.50.1390">
    <property type="entry name" value="Resolvase, N-terminal catalytic domain"/>
    <property type="match status" value="1"/>
</dbReference>
<dbReference type="PROSITE" id="PS51736">
    <property type="entry name" value="RECOMBINASES_3"/>
    <property type="match status" value="1"/>
</dbReference>
<reference evidence="5 6" key="1">
    <citation type="submission" date="2017-11" db="EMBL/GenBank/DDBJ databases">
        <authorList>
            <person name="Han C.G."/>
        </authorList>
    </citation>
    <scope>NUCLEOTIDE SEQUENCE [LARGE SCALE GENOMIC DNA]</scope>
    <source>
        <strain evidence="5">CFBP3840</strain>
        <plasmid evidence="6">Plasmid pp2</plasmid>
    </source>
</reference>
<dbReference type="GO" id="GO:0003677">
    <property type="term" value="F:DNA binding"/>
    <property type="evidence" value="ECO:0007669"/>
    <property type="project" value="UniProtKB-KW"/>
</dbReference>
<name>A0A2K4X3L4_PSESX</name>
<keyword evidence="3" id="KW-0233">DNA recombination</keyword>
<dbReference type="PROSITE" id="PS00398">
    <property type="entry name" value="RECOMBINASES_2"/>
    <property type="match status" value="1"/>
</dbReference>
<dbReference type="InterPro" id="IPR006118">
    <property type="entry name" value="Recombinase_CS"/>
</dbReference>
<dbReference type="SMART" id="SM00857">
    <property type="entry name" value="Resolvase"/>
    <property type="match status" value="1"/>
</dbReference>
<dbReference type="GO" id="GO:0006313">
    <property type="term" value="P:DNA transposition"/>
    <property type="evidence" value="ECO:0007669"/>
    <property type="project" value="InterPro"/>
</dbReference>
<dbReference type="InterPro" id="IPR006119">
    <property type="entry name" value="Resolv_N"/>
</dbReference>
<dbReference type="PROSITE" id="PS00397">
    <property type="entry name" value="RECOMBINASES_1"/>
    <property type="match status" value="1"/>
</dbReference>
<accession>A0A2K4X3L4</accession>
<proteinExistence type="predicted"/>
<dbReference type="GO" id="GO:0004803">
    <property type="term" value="F:transposase activity"/>
    <property type="evidence" value="ECO:0007669"/>
    <property type="project" value="InterPro"/>
</dbReference>
<dbReference type="Pfam" id="PF00239">
    <property type="entry name" value="Resolvase"/>
    <property type="match status" value="1"/>
</dbReference>
<evidence type="ECO:0000256" key="3">
    <source>
        <dbReference type="ARBA" id="ARBA00023172"/>
    </source>
</evidence>
<dbReference type="PANTHER" id="PTHR30461:SF25">
    <property type="entry name" value="RESOLVASE-RELATED"/>
    <property type="match status" value="1"/>
</dbReference>
<dbReference type="InterPro" id="IPR002513">
    <property type="entry name" value="Tn3_Tnp_DDE_dom"/>
</dbReference>
<evidence type="ECO:0000313" key="5">
    <source>
        <dbReference type="EMBL" id="SOS42885.1"/>
    </source>
</evidence>
<dbReference type="Proteomes" id="UP000238095">
    <property type="component" value="Plasmid PP2"/>
</dbReference>